<accession>A0A5B9D8Q2</accession>
<dbReference type="GeneID" id="41329303"/>
<dbReference type="Gene3D" id="3.40.630.30">
    <property type="match status" value="1"/>
</dbReference>
<sequence length="152" mass="17902">MSEIKIVRYDPRKDKESLEGLVKDFEYRSIYPIDIQKFSSEIGNRVKDLKLRNSMILAKIEEKIVGAGFFTIMNDYLGNLHCIIHDVVVRKEDSFKRGIEESILRELFSYLKKTMKIDNVGIFIRRNDSNIQSLLMKLKIKKSELDYYEGEI</sequence>
<keyword evidence="2" id="KW-1185">Reference proteome</keyword>
<dbReference type="EMBL" id="CP042905">
    <property type="protein sequence ID" value="QEE15484.1"/>
    <property type="molecule type" value="Genomic_DNA"/>
</dbReference>
<dbReference type="Proteomes" id="UP000321408">
    <property type="component" value="Chromosome"/>
</dbReference>
<gene>
    <name evidence="1" type="ORF">DSAG12_01310</name>
</gene>
<evidence type="ECO:0008006" key="3">
    <source>
        <dbReference type="Google" id="ProtNLM"/>
    </source>
</evidence>
<protein>
    <recommendedName>
        <fullName evidence="3">N-acetyltransferase domain-containing protein</fullName>
    </recommendedName>
</protein>
<dbReference type="KEGG" id="psyt:DSAG12_01310"/>
<reference evidence="1 2" key="2">
    <citation type="journal article" date="2024" name="Int. J. Syst. Evol. Microbiol.">
        <title>Promethearchaeum syntrophicum gen. nov., sp. nov., an anaerobic, obligately syntrophic archaeon, the first isolate of the lineage 'Asgard' archaea, and proposal of the new archaeal phylum Promethearchaeota phyl. nov. and kingdom Promethearchaeati regn. nov.</title>
        <authorList>
            <person name="Imachi H."/>
            <person name="Nobu M.K."/>
            <person name="Kato S."/>
            <person name="Takaki Y."/>
            <person name="Miyazaki M."/>
            <person name="Miyata M."/>
            <person name="Ogawara M."/>
            <person name="Saito Y."/>
            <person name="Sakai S."/>
            <person name="Tahara Y.O."/>
            <person name="Takano Y."/>
            <person name="Tasumi E."/>
            <person name="Uematsu K."/>
            <person name="Yoshimura T."/>
            <person name="Itoh T."/>
            <person name="Ohkuma M."/>
            <person name="Takai K."/>
        </authorList>
    </citation>
    <scope>NUCLEOTIDE SEQUENCE [LARGE SCALE GENOMIC DNA]</scope>
    <source>
        <strain evidence="1 2">MK-D1</strain>
    </source>
</reference>
<dbReference type="RefSeq" id="WP_147662393.1">
    <property type="nucleotide sequence ID" value="NZ_CP042905.2"/>
</dbReference>
<evidence type="ECO:0000313" key="1">
    <source>
        <dbReference type="EMBL" id="QEE15484.1"/>
    </source>
</evidence>
<name>A0A5B9D8Q2_9ARCH</name>
<proteinExistence type="predicted"/>
<organism evidence="1 2">
    <name type="scientific">Promethearchaeum syntrophicum</name>
    <dbReference type="NCBI Taxonomy" id="2594042"/>
    <lineage>
        <taxon>Archaea</taxon>
        <taxon>Promethearchaeati</taxon>
        <taxon>Promethearchaeota</taxon>
        <taxon>Promethearchaeia</taxon>
        <taxon>Promethearchaeales</taxon>
        <taxon>Promethearchaeaceae</taxon>
        <taxon>Promethearchaeum</taxon>
    </lineage>
</organism>
<dbReference type="AlphaFoldDB" id="A0A5B9D8Q2"/>
<evidence type="ECO:0000313" key="2">
    <source>
        <dbReference type="Proteomes" id="UP000321408"/>
    </source>
</evidence>
<reference evidence="1 2" key="1">
    <citation type="journal article" date="2020" name="Nature">
        <title>Isolation of an archaeon at the prokaryote-eukaryote interface.</title>
        <authorList>
            <person name="Imachi H."/>
            <person name="Nobu M.K."/>
            <person name="Nakahara N."/>
            <person name="Morono Y."/>
            <person name="Ogawara M."/>
            <person name="Takaki Y."/>
            <person name="Takano Y."/>
            <person name="Uematsu K."/>
            <person name="Ikuta T."/>
            <person name="Ito M."/>
            <person name="Matsui Y."/>
            <person name="Miyazaki M."/>
            <person name="Murata K."/>
            <person name="Saito Y."/>
            <person name="Sakai S."/>
            <person name="Song C."/>
            <person name="Tasumi E."/>
            <person name="Yamanaka Y."/>
            <person name="Yamaguchi T."/>
            <person name="Kamagata Y."/>
            <person name="Tamaki H."/>
            <person name="Takai K."/>
        </authorList>
    </citation>
    <scope>NUCLEOTIDE SEQUENCE [LARGE SCALE GENOMIC DNA]</scope>
    <source>
        <strain evidence="1 2">MK-D1</strain>
    </source>
</reference>